<gene>
    <name evidence="2" type="ORF">PG986_012114</name>
</gene>
<reference evidence="2 3" key="1">
    <citation type="submission" date="2023-01" db="EMBL/GenBank/DDBJ databases">
        <title>Analysis of 21 Apiospora genomes using comparative genomics revels a genus with tremendous synthesis potential of carbohydrate active enzymes and secondary metabolites.</title>
        <authorList>
            <person name="Sorensen T."/>
        </authorList>
    </citation>
    <scope>NUCLEOTIDE SEQUENCE [LARGE SCALE GENOMIC DNA]</scope>
    <source>
        <strain evidence="2 3">CBS 24483</strain>
    </source>
</reference>
<comment type="caution">
    <text evidence="2">The sequence shown here is derived from an EMBL/GenBank/DDBJ whole genome shotgun (WGS) entry which is preliminary data.</text>
</comment>
<evidence type="ECO:0000256" key="1">
    <source>
        <dbReference type="SAM" id="MobiDB-lite"/>
    </source>
</evidence>
<evidence type="ECO:0000313" key="2">
    <source>
        <dbReference type="EMBL" id="KAK7943001.1"/>
    </source>
</evidence>
<dbReference type="RefSeq" id="XP_066695032.1">
    <property type="nucleotide sequence ID" value="XM_066848336.1"/>
</dbReference>
<accession>A0ABR1PZ43</accession>
<evidence type="ECO:0000313" key="3">
    <source>
        <dbReference type="Proteomes" id="UP001391051"/>
    </source>
</evidence>
<dbReference type="GeneID" id="92081398"/>
<proteinExistence type="predicted"/>
<dbReference type="EMBL" id="JAQQWE010000008">
    <property type="protein sequence ID" value="KAK7943001.1"/>
    <property type="molecule type" value="Genomic_DNA"/>
</dbReference>
<dbReference type="Proteomes" id="UP001391051">
    <property type="component" value="Unassembled WGS sequence"/>
</dbReference>
<name>A0ABR1PZ43_9PEZI</name>
<keyword evidence="3" id="KW-1185">Reference proteome</keyword>
<organism evidence="2 3">
    <name type="scientific">Apiospora aurea</name>
    <dbReference type="NCBI Taxonomy" id="335848"/>
    <lineage>
        <taxon>Eukaryota</taxon>
        <taxon>Fungi</taxon>
        <taxon>Dikarya</taxon>
        <taxon>Ascomycota</taxon>
        <taxon>Pezizomycotina</taxon>
        <taxon>Sordariomycetes</taxon>
        <taxon>Xylariomycetidae</taxon>
        <taxon>Amphisphaeriales</taxon>
        <taxon>Apiosporaceae</taxon>
        <taxon>Apiospora</taxon>
    </lineage>
</organism>
<sequence>MSKTQATNGHPDPCSGSTKIADGTGSIRNKDLLVDGDDGSFLLLNHGVGDPILERTGEVNSVCIFVSVTTKCPTSDIG</sequence>
<feature type="region of interest" description="Disordered" evidence="1">
    <location>
        <begin position="1"/>
        <end position="24"/>
    </location>
</feature>
<protein>
    <submittedName>
        <fullName evidence="2">Uncharacterized protein</fullName>
    </submittedName>
</protein>